<proteinExistence type="predicted"/>
<accession>A0AAD6S3F2</accession>
<organism evidence="2 3">
    <name type="scientific">Mycena alexandri</name>
    <dbReference type="NCBI Taxonomy" id="1745969"/>
    <lineage>
        <taxon>Eukaryota</taxon>
        <taxon>Fungi</taxon>
        <taxon>Dikarya</taxon>
        <taxon>Basidiomycota</taxon>
        <taxon>Agaricomycotina</taxon>
        <taxon>Agaricomycetes</taxon>
        <taxon>Agaricomycetidae</taxon>
        <taxon>Agaricales</taxon>
        <taxon>Marasmiineae</taxon>
        <taxon>Mycenaceae</taxon>
        <taxon>Mycena</taxon>
    </lineage>
</organism>
<protein>
    <submittedName>
        <fullName evidence="2">Uncharacterized protein</fullName>
    </submittedName>
</protein>
<dbReference type="EMBL" id="JARJCM010000282">
    <property type="protein sequence ID" value="KAJ7019817.1"/>
    <property type="molecule type" value="Genomic_DNA"/>
</dbReference>
<dbReference type="Proteomes" id="UP001218188">
    <property type="component" value="Unassembled WGS sequence"/>
</dbReference>
<feature type="compositionally biased region" description="Polar residues" evidence="1">
    <location>
        <begin position="1"/>
        <end position="19"/>
    </location>
</feature>
<gene>
    <name evidence="2" type="ORF">C8F04DRAFT_1146425</name>
</gene>
<evidence type="ECO:0000256" key="1">
    <source>
        <dbReference type="SAM" id="MobiDB-lite"/>
    </source>
</evidence>
<sequence length="244" mass="26295">MARSDSNALPLQKTPSSSIEVVVEPPPNKIESKKDASSVSTVSGHMTALGNGQARVNKDPSGAPLPASSSNDDILRGLVVDVGSGKKGPRMMLSAVEKDVKPVINHEAQYYDQYYASLENSAQAVEYLDSLKEYRKRSRSHEGANAANNIAKVENVATGFGNGFGTTPELVGDVMMEKAAPVDDPDVYGGFRLLPSSSMCGVSFLTRITVNGTPMPYSQVTEAEHDLMTPEEYVAFFQIMQEQM</sequence>
<feature type="region of interest" description="Disordered" evidence="1">
    <location>
        <begin position="1"/>
        <end position="70"/>
    </location>
</feature>
<keyword evidence="3" id="KW-1185">Reference proteome</keyword>
<comment type="caution">
    <text evidence="2">The sequence shown here is derived from an EMBL/GenBank/DDBJ whole genome shotgun (WGS) entry which is preliminary data.</text>
</comment>
<evidence type="ECO:0000313" key="3">
    <source>
        <dbReference type="Proteomes" id="UP001218188"/>
    </source>
</evidence>
<name>A0AAD6S3F2_9AGAR</name>
<evidence type="ECO:0000313" key="2">
    <source>
        <dbReference type="EMBL" id="KAJ7019817.1"/>
    </source>
</evidence>
<reference evidence="2" key="1">
    <citation type="submission" date="2023-03" db="EMBL/GenBank/DDBJ databases">
        <title>Massive genome expansion in bonnet fungi (Mycena s.s.) driven by repeated elements and novel gene families across ecological guilds.</title>
        <authorList>
            <consortium name="Lawrence Berkeley National Laboratory"/>
            <person name="Harder C.B."/>
            <person name="Miyauchi S."/>
            <person name="Viragh M."/>
            <person name="Kuo A."/>
            <person name="Thoen E."/>
            <person name="Andreopoulos B."/>
            <person name="Lu D."/>
            <person name="Skrede I."/>
            <person name="Drula E."/>
            <person name="Henrissat B."/>
            <person name="Morin E."/>
            <person name="Kohler A."/>
            <person name="Barry K."/>
            <person name="LaButti K."/>
            <person name="Morin E."/>
            <person name="Salamov A."/>
            <person name="Lipzen A."/>
            <person name="Mereny Z."/>
            <person name="Hegedus B."/>
            <person name="Baldrian P."/>
            <person name="Stursova M."/>
            <person name="Weitz H."/>
            <person name="Taylor A."/>
            <person name="Grigoriev I.V."/>
            <person name="Nagy L.G."/>
            <person name="Martin F."/>
            <person name="Kauserud H."/>
        </authorList>
    </citation>
    <scope>NUCLEOTIDE SEQUENCE</scope>
    <source>
        <strain evidence="2">CBHHK200</strain>
    </source>
</reference>
<dbReference type="AlphaFoldDB" id="A0AAD6S3F2"/>